<organism evidence="6">
    <name type="scientific">Dictyoglomus thermophilum</name>
    <dbReference type="NCBI Taxonomy" id="14"/>
    <lineage>
        <taxon>Bacteria</taxon>
        <taxon>Pseudomonadati</taxon>
        <taxon>Dictyoglomota</taxon>
        <taxon>Dictyoglomia</taxon>
        <taxon>Dictyoglomales</taxon>
        <taxon>Dictyoglomaceae</taxon>
        <taxon>Dictyoglomus</taxon>
    </lineage>
</organism>
<dbReference type="InterPro" id="IPR003265">
    <property type="entry name" value="HhH-GPD_domain"/>
</dbReference>
<dbReference type="CDD" id="cd00056">
    <property type="entry name" value="ENDO3c"/>
    <property type="match status" value="1"/>
</dbReference>
<dbReference type="AlphaFoldDB" id="A0A7C3MRM0"/>
<protein>
    <submittedName>
        <fullName evidence="6">Endonuclease</fullName>
    </submittedName>
</protein>
<dbReference type="GO" id="GO:0051539">
    <property type="term" value="F:4 iron, 4 sulfur cluster binding"/>
    <property type="evidence" value="ECO:0007669"/>
    <property type="project" value="UniProtKB-KW"/>
</dbReference>
<dbReference type="EMBL" id="DTIN01000027">
    <property type="protein sequence ID" value="HFX13906.1"/>
    <property type="molecule type" value="Genomic_DNA"/>
</dbReference>
<dbReference type="Pfam" id="PF00730">
    <property type="entry name" value="HhH-GPD"/>
    <property type="match status" value="1"/>
</dbReference>
<dbReference type="GO" id="GO:0004519">
    <property type="term" value="F:endonuclease activity"/>
    <property type="evidence" value="ECO:0007669"/>
    <property type="project" value="UniProtKB-KW"/>
</dbReference>
<dbReference type="PANTHER" id="PTHR10359:SF19">
    <property type="entry name" value="DNA REPAIR GLYCOSYLASE MJ1434-RELATED"/>
    <property type="match status" value="1"/>
</dbReference>
<dbReference type="GO" id="GO:0046872">
    <property type="term" value="F:metal ion binding"/>
    <property type="evidence" value="ECO:0007669"/>
    <property type="project" value="UniProtKB-KW"/>
</dbReference>
<feature type="domain" description="HhH-GPD" evidence="5">
    <location>
        <begin position="35"/>
        <end position="194"/>
    </location>
</feature>
<evidence type="ECO:0000256" key="4">
    <source>
        <dbReference type="ARBA" id="ARBA00023014"/>
    </source>
</evidence>
<accession>A0A7C3MRM0</accession>
<keyword evidence="6" id="KW-0255">Endonuclease</keyword>
<dbReference type="PANTHER" id="PTHR10359">
    <property type="entry name" value="A/G-SPECIFIC ADENINE GLYCOSYLASE/ENDONUCLEASE III"/>
    <property type="match status" value="1"/>
</dbReference>
<evidence type="ECO:0000256" key="2">
    <source>
        <dbReference type="ARBA" id="ARBA00022723"/>
    </source>
</evidence>
<keyword evidence="2" id="KW-0479">Metal-binding</keyword>
<evidence type="ECO:0000256" key="3">
    <source>
        <dbReference type="ARBA" id="ARBA00023004"/>
    </source>
</evidence>
<dbReference type="Gene3D" id="1.10.340.30">
    <property type="entry name" value="Hypothetical protein, domain 2"/>
    <property type="match status" value="1"/>
</dbReference>
<dbReference type="PIRSF" id="PIRSF001435">
    <property type="entry name" value="Nth"/>
    <property type="match status" value="1"/>
</dbReference>
<evidence type="ECO:0000259" key="5">
    <source>
        <dbReference type="SMART" id="SM00478"/>
    </source>
</evidence>
<keyword evidence="1" id="KW-0004">4Fe-4S</keyword>
<dbReference type="GO" id="GO:0006284">
    <property type="term" value="P:base-excision repair"/>
    <property type="evidence" value="ECO:0007669"/>
    <property type="project" value="InterPro"/>
</dbReference>
<comment type="caution">
    <text evidence="6">The sequence shown here is derived from an EMBL/GenBank/DDBJ whole genome shotgun (WGS) entry which is preliminary data.</text>
</comment>
<proteinExistence type="predicted"/>
<keyword evidence="6" id="KW-0540">Nuclease</keyword>
<dbReference type="Gene3D" id="1.10.1670.10">
    <property type="entry name" value="Helix-hairpin-Helix base-excision DNA repair enzymes (C-terminal)"/>
    <property type="match status" value="1"/>
</dbReference>
<reference evidence="6" key="1">
    <citation type="journal article" date="2020" name="mSystems">
        <title>Genome- and Community-Level Interaction Insights into Carbon Utilization and Element Cycling Functions of Hydrothermarchaeota in Hydrothermal Sediment.</title>
        <authorList>
            <person name="Zhou Z."/>
            <person name="Liu Y."/>
            <person name="Xu W."/>
            <person name="Pan J."/>
            <person name="Luo Z.H."/>
            <person name="Li M."/>
        </authorList>
    </citation>
    <scope>NUCLEOTIDE SEQUENCE [LARGE SCALE GENOMIC DNA]</scope>
    <source>
        <strain evidence="6">SpSt-81</strain>
    </source>
</reference>
<keyword evidence="3" id="KW-0408">Iron</keyword>
<sequence length="216" mass="25695">MNQIEEIFKILFDRYGPQYWWPAETPFEVIVGAILTQATSWNNVEKAINNLKKHNLLDPYSIYNISEKDLSNLIKPCGFYKIKAKRLKSFIEFFISKFEGNISKMNVYPTSYLRKELLNINGIGMETADSILLYALNRPVFVIDNYTKRLFHCLGLFDYKLPYEKWQQIFHNSLFPIYQLYQEYHALIIEHGKRKCRRCNDKCFLKKTLYLNPTFG</sequence>
<dbReference type="InterPro" id="IPR023170">
    <property type="entry name" value="HhH_base_excis_C"/>
</dbReference>
<keyword evidence="6" id="KW-0378">Hydrolase</keyword>
<dbReference type="SMART" id="SM00478">
    <property type="entry name" value="ENDO3c"/>
    <property type="match status" value="1"/>
</dbReference>
<evidence type="ECO:0000256" key="1">
    <source>
        <dbReference type="ARBA" id="ARBA00022485"/>
    </source>
</evidence>
<keyword evidence="4" id="KW-0411">Iron-sulfur</keyword>
<dbReference type="SUPFAM" id="SSF48150">
    <property type="entry name" value="DNA-glycosylase"/>
    <property type="match status" value="1"/>
</dbReference>
<dbReference type="InterPro" id="IPR011257">
    <property type="entry name" value="DNA_glycosylase"/>
</dbReference>
<evidence type="ECO:0000313" key="6">
    <source>
        <dbReference type="EMBL" id="HFX13906.1"/>
    </source>
</evidence>
<gene>
    <name evidence="6" type="ORF">ENW00_07150</name>
</gene>
<name>A0A7C3MRM0_DICTH</name>